<dbReference type="AlphaFoldDB" id="A0A806TIG6"/>
<gene>
    <name evidence="1" type="ORF">AS52_03063</name>
</gene>
<sequence>MNHIIIPLNAFETTSSQHTMIGKIYEQQVHGVEIRRELMKKVDQEIELIAEELKRYPLFTVYSAPIELWKESGELNKQELKSILEEAVSLGAQWVKVSLGFYQPQSPIGELQELLQAFPALHLFVENDQTSYGGNIASLHAFFDNAYEIPVSMTFDIGNWLYVQERPQEAIKKLRSFVSYIHIKHVIKNSGKLVTTSISNDSNEMWKDILKGFSHSTFKALEFPIDEPEQIPRFISLVQAAEQEEVQ</sequence>
<dbReference type="EMBL" id="CP010586">
    <property type="protein sequence ID" value="AKP78024.1"/>
    <property type="molecule type" value="Genomic_DNA"/>
</dbReference>
<evidence type="ECO:0000313" key="1">
    <source>
        <dbReference type="EMBL" id="AKP78024.1"/>
    </source>
</evidence>
<dbReference type="Proteomes" id="UP000036410">
    <property type="component" value="Chromosome"/>
</dbReference>
<dbReference type="InterPro" id="IPR036237">
    <property type="entry name" value="Xyl_isomerase-like_sf"/>
</dbReference>
<reference evidence="1 2" key="1">
    <citation type="submission" date="2015-01" db="EMBL/GenBank/DDBJ databases">
        <title>Genome sequence of bacillus megaterium Q3.</title>
        <authorList>
            <person name="Wang Y."/>
            <person name="Luo K."/>
            <person name="Bai L."/>
            <person name="Luo F."/>
        </authorList>
    </citation>
    <scope>NUCLEOTIDE SEQUENCE [LARGE SCALE GENOMIC DNA]</scope>
    <source>
        <strain evidence="1 2">Q3</strain>
    </source>
</reference>
<name>A0A806TIG6_PRIMG</name>
<proteinExistence type="predicted"/>
<dbReference type="Gene3D" id="3.20.20.150">
    <property type="entry name" value="Divalent-metal-dependent TIM barrel enzymes"/>
    <property type="match status" value="1"/>
</dbReference>
<accession>A0A806TIG6</accession>
<dbReference type="RefSeq" id="WP_049165321.1">
    <property type="nucleotide sequence ID" value="NZ_CP010586.1"/>
</dbReference>
<protein>
    <submittedName>
        <fullName evidence="1">Xylose isomerase-like TIM barrel</fullName>
    </submittedName>
</protein>
<dbReference type="SUPFAM" id="SSF51658">
    <property type="entry name" value="Xylose isomerase-like"/>
    <property type="match status" value="1"/>
</dbReference>
<organism evidence="1 2">
    <name type="scientific">Priestia megaterium Q3</name>
    <dbReference type="NCBI Taxonomy" id="1452722"/>
    <lineage>
        <taxon>Bacteria</taxon>
        <taxon>Bacillati</taxon>
        <taxon>Bacillota</taxon>
        <taxon>Bacilli</taxon>
        <taxon>Bacillales</taxon>
        <taxon>Bacillaceae</taxon>
        <taxon>Priestia</taxon>
    </lineage>
</organism>
<dbReference type="GO" id="GO:0016853">
    <property type="term" value="F:isomerase activity"/>
    <property type="evidence" value="ECO:0007669"/>
    <property type="project" value="UniProtKB-KW"/>
</dbReference>
<evidence type="ECO:0000313" key="2">
    <source>
        <dbReference type="Proteomes" id="UP000036410"/>
    </source>
</evidence>
<keyword evidence="1" id="KW-0413">Isomerase</keyword>